<dbReference type="InterPro" id="IPR058624">
    <property type="entry name" value="MdtA-like_HH"/>
</dbReference>
<dbReference type="Gene3D" id="2.40.50.100">
    <property type="match status" value="1"/>
</dbReference>
<dbReference type="AlphaFoldDB" id="A0A841HPN9"/>
<dbReference type="Proteomes" id="UP000588068">
    <property type="component" value="Unassembled WGS sequence"/>
</dbReference>
<evidence type="ECO:0000313" key="8">
    <source>
        <dbReference type="Proteomes" id="UP000588068"/>
    </source>
</evidence>
<proteinExistence type="inferred from homology"/>
<dbReference type="PANTHER" id="PTHR30469">
    <property type="entry name" value="MULTIDRUG RESISTANCE PROTEIN MDTA"/>
    <property type="match status" value="1"/>
</dbReference>
<dbReference type="SUPFAM" id="SSF111369">
    <property type="entry name" value="HlyD-like secretion proteins"/>
    <property type="match status" value="1"/>
</dbReference>
<organism evidence="7 8">
    <name type="scientific">Povalibacter uvarum</name>
    <dbReference type="NCBI Taxonomy" id="732238"/>
    <lineage>
        <taxon>Bacteria</taxon>
        <taxon>Pseudomonadati</taxon>
        <taxon>Pseudomonadota</taxon>
        <taxon>Gammaproteobacteria</taxon>
        <taxon>Steroidobacterales</taxon>
        <taxon>Steroidobacteraceae</taxon>
        <taxon>Povalibacter</taxon>
    </lineage>
</organism>
<evidence type="ECO:0000313" key="7">
    <source>
        <dbReference type="EMBL" id="MBB6094604.1"/>
    </source>
</evidence>
<reference evidence="7 8" key="1">
    <citation type="submission" date="2020-08" db="EMBL/GenBank/DDBJ databases">
        <title>Genomic Encyclopedia of Type Strains, Phase IV (KMG-IV): sequencing the most valuable type-strain genomes for metagenomic binning, comparative biology and taxonomic classification.</title>
        <authorList>
            <person name="Goeker M."/>
        </authorList>
    </citation>
    <scope>NUCLEOTIDE SEQUENCE [LARGE SCALE GENOMIC DNA]</scope>
    <source>
        <strain evidence="7 8">DSM 26723</strain>
    </source>
</reference>
<protein>
    <submittedName>
        <fullName evidence="7">Membrane fusion protein (Multidrug efflux system)</fullName>
    </submittedName>
</protein>
<comment type="caution">
    <text evidence="7">The sequence shown here is derived from an EMBL/GenBank/DDBJ whole genome shotgun (WGS) entry which is preliminary data.</text>
</comment>
<keyword evidence="2" id="KW-0472">Membrane</keyword>
<name>A0A841HPN9_9GAMM</name>
<dbReference type="Gene3D" id="2.40.420.20">
    <property type="match status" value="1"/>
</dbReference>
<dbReference type="InterPro" id="IPR058792">
    <property type="entry name" value="Beta-barrel_RND_2"/>
</dbReference>
<evidence type="ECO:0000259" key="3">
    <source>
        <dbReference type="Pfam" id="PF25876"/>
    </source>
</evidence>
<dbReference type="InterPro" id="IPR058625">
    <property type="entry name" value="MdtA-like_BSH"/>
</dbReference>
<dbReference type="Pfam" id="PF25917">
    <property type="entry name" value="BSH_RND"/>
    <property type="match status" value="1"/>
</dbReference>
<evidence type="ECO:0000256" key="2">
    <source>
        <dbReference type="SAM" id="Phobius"/>
    </source>
</evidence>
<feature type="domain" description="YknX-like C-terminal permuted SH3-like" evidence="6">
    <location>
        <begin position="290"/>
        <end position="355"/>
    </location>
</feature>
<feature type="domain" description="CusB-like beta-barrel" evidence="5">
    <location>
        <begin position="210"/>
        <end position="283"/>
    </location>
</feature>
<dbReference type="RefSeq" id="WP_221304255.1">
    <property type="nucleotide sequence ID" value="NZ_JACHHZ010000004.1"/>
</dbReference>
<sequence length="377" mass="40214">MVSSVRNIVVGAALLVAVAGIGWYAVSNGDAPAAKPAAGARPGFGPGGPVGVLVATVGYEPFAQGMEAIGTARANEAVDITAKVSNRVTAIAFREGQQVRTGDVLVEFDSEQARANLAEAEAALRDSRSQFNRSRELFATKALSEAQLDQLQATLSMNEARVAGARSQLNDTIIRAPFAGRVGLRNVSIGSFVSPTTVITTLDDTSVIKLDFSVPEVFLADVREGLEITGRTTAYSDEVFKGKVTSIDSRLDPVSRAVTVRARIDNRDGRLKPGMLMTVNLQRVDAPTLLIPEQALVPEGDRKFVFTVRDEKAVRTEVHTGRRRPGEVEVLKGLIEGDVVVVEGTQKVRDGLAVKPTTSSEAVQGAAIEPKLRRDRA</sequence>
<dbReference type="Pfam" id="PF25954">
    <property type="entry name" value="Beta-barrel_RND_2"/>
    <property type="match status" value="1"/>
</dbReference>
<evidence type="ECO:0000256" key="1">
    <source>
        <dbReference type="ARBA" id="ARBA00009477"/>
    </source>
</evidence>
<feature type="domain" description="Multidrug resistance protein MdtA-like alpha-helical hairpin" evidence="3">
    <location>
        <begin position="111"/>
        <end position="167"/>
    </location>
</feature>
<feature type="domain" description="Multidrug resistance protein MdtA-like barrel-sandwich hybrid" evidence="4">
    <location>
        <begin position="77"/>
        <end position="194"/>
    </location>
</feature>
<evidence type="ECO:0000259" key="6">
    <source>
        <dbReference type="Pfam" id="PF25989"/>
    </source>
</evidence>
<keyword evidence="8" id="KW-1185">Reference proteome</keyword>
<dbReference type="GO" id="GO:0015562">
    <property type="term" value="F:efflux transmembrane transporter activity"/>
    <property type="evidence" value="ECO:0007669"/>
    <property type="project" value="TreeGrafter"/>
</dbReference>
<feature type="transmembrane region" description="Helical" evidence="2">
    <location>
        <begin position="7"/>
        <end position="26"/>
    </location>
</feature>
<dbReference type="Pfam" id="PF25989">
    <property type="entry name" value="YknX_C"/>
    <property type="match status" value="1"/>
</dbReference>
<dbReference type="Pfam" id="PF25876">
    <property type="entry name" value="HH_MFP_RND"/>
    <property type="match status" value="1"/>
</dbReference>
<keyword evidence="2" id="KW-0812">Transmembrane</keyword>
<dbReference type="PANTHER" id="PTHR30469:SF16">
    <property type="entry name" value="HAE1 FAMILY EFFLUX PUMP MFP COMPONENT"/>
    <property type="match status" value="1"/>
</dbReference>
<keyword evidence="2" id="KW-1133">Transmembrane helix</keyword>
<dbReference type="GO" id="GO:1990281">
    <property type="term" value="C:efflux pump complex"/>
    <property type="evidence" value="ECO:0007669"/>
    <property type="project" value="TreeGrafter"/>
</dbReference>
<dbReference type="InterPro" id="IPR058637">
    <property type="entry name" value="YknX-like_C"/>
</dbReference>
<dbReference type="EMBL" id="JACHHZ010000004">
    <property type="protein sequence ID" value="MBB6094604.1"/>
    <property type="molecule type" value="Genomic_DNA"/>
</dbReference>
<dbReference type="NCBIfam" id="TIGR01730">
    <property type="entry name" value="RND_mfp"/>
    <property type="match status" value="1"/>
</dbReference>
<dbReference type="InterPro" id="IPR006143">
    <property type="entry name" value="RND_pump_MFP"/>
</dbReference>
<evidence type="ECO:0000259" key="4">
    <source>
        <dbReference type="Pfam" id="PF25917"/>
    </source>
</evidence>
<dbReference type="Gene3D" id="2.40.30.170">
    <property type="match status" value="1"/>
</dbReference>
<dbReference type="Gene3D" id="1.10.287.470">
    <property type="entry name" value="Helix hairpin bin"/>
    <property type="match status" value="1"/>
</dbReference>
<accession>A0A841HPN9</accession>
<dbReference type="FunFam" id="2.40.30.170:FF:000010">
    <property type="entry name" value="Efflux RND transporter periplasmic adaptor subunit"/>
    <property type="match status" value="1"/>
</dbReference>
<comment type="similarity">
    <text evidence="1">Belongs to the membrane fusion protein (MFP) (TC 8.A.1) family.</text>
</comment>
<gene>
    <name evidence="7" type="ORF">HNQ60_003491</name>
</gene>
<evidence type="ECO:0000259" key="5">
    <source>
        <dbReference type="Pfam" id="PF25954"/>
    </source>
</evidence>